<feature type="domain" description="Helicase Helix-turn-helix" evidence="1">
    <location>
        <begin position="251"/>
        <end position="337"/>
    </location>
</feature>
<dbReference type="RefSeq" id="WP_134209996.1">
    <property type="nucleotide sequence ID" value="NZ_CP038015.1"/>
</dbReference>
<dbReference type="Proteomes" id="UP000294292">
    <property type="component" value="Chromosome"/>
</dbReference>
<organism evidence="2 3">
    <name type="scientific">Paenisporosarcina antarctica</name>
    <dbReference type="NCBI Taxonomy" id="417367"/>
    <lineage>
        <taxon>Bacteria</taxon>
        <taxon>Bacillati</taxon>
        <taxon>Bacillota</taxon>
        <taxon>Bacilli</taxon>
        <taxon>Bacillales</taxon>
        <taxon>Caryophanaceae</taxon>
        <taxon>Paenisporosarcina</taxon>
    </lineage>
</organism>
<dbReference type="KEGG" id="panc:E2636_09555"/>
<dbReference type="InterPro" id="IPR029491">
    <property type="entry name" value="Helicase_HTH"/>
</dbReference>
<dbReference type="Pfam" id="PF14493">
    <property type="entry name" value="HTH_40"/>
    <property type="match status" value="1"/>
</dbReference>
<evidence type="ECO:0000259" key="1">
    <source>
        <dbReference type="Pfam" id="PF14493"/>
    </source>
</evidence>
<sequence>MLFKQIILHMVDRFNKERTIAAPFHMIRGKRSGQTIQDVKVYNLTKYFSLFPKLTKQSYDQVIQQMIQIGWITVNEMSVPQITEVGKQKLYEMPSLKLNGWLFRGNERIFLQRLSLVTQTLSHVNAENLSFVPVQKDEKIHSWVRQYLHSFPYKSDEFIRSYYQELKTVFHSDNLSNIHVTILSHRLSGYRVSGVTWQQLSQELKEEQVDLQILLNESLHILLDEISTNNMLVLLSKMSEGIKPTTPLTESAKRTADLHQQGYSFDQIISLRHLKKSTIEDHFVEMAMNDPLFSIQLFFENEDILMLIQEVKNQSTNKLRTLKEVFPNFSYFQLRLLLAGRGELIDIESS</sequence>
<keyword evidence="3" id="KW-1185">Reference proteome</keyword>
<dbReference type="EMBL" id="CP038015">
    <property type="protein sequence ID" value="QBP41362.1"/>
    <property type="molecule type" value="Genomic_DNA"/>
</dbReference>
<dbReference type="OrthoDB" id="2354672at2"/>
<gene>
    <name evidence="2" type="ORF">E2636_09555</name>
</gene>
<accession>A0A4P6ZY29</accession>
<name>A0A4P6ZY29_9BACL</name>
<dbReference type="AlphaFoldDB" id="A0A4P6ZY29"/>
<proteinExistence type="predicted"/>
<reference evidence="2 3" key="1">
    <citation type="submission" date="2019-03" db="EMBL/GenBank/DDBJ databases">
        <title>Complete genome sequence of Paenisporosarcina antarctica CGMCC 1.6503T.</title>
        <authorList>
            <person name="Rong J.-C."/>
            <person name="Chi N.-Y."/>
            <person name="Zhang Q.-F."/>
        </authorList>
    </citation>
    <scope>NUCLEOTIDE SEQUENCE [LARGE SCALE GENOMIC DNA]</scope>
    <source>
        <strain evidence="2 3">CGMCC 1.6503</strain>
    </source>
</reference>
<evidence type="ECO:0000313" key="3">
    <source>
        <dbReference type="Proteomes" id="UP000294292"/>
    </source>
</evidence>
<protein>
    <recommendedName>
        <fullName evidence="1">Helicase Helix-turn-helix domain-containing protein</fullName>
    </recommendedName>
</protein>
<evidence type="ECO:0000313" key="2">
    <source>
        <dbReference type="EMBL" id="QBP41362.1"/>
    </source>
</evidence>